<reference evidence="3" key="2">
    <citation type="journal article" date="2017" name="Nat. Plants">
        <title>The Aegilops tauschii genome reveals multiple impacts of transposons.</title>
        <authorList>
            <person name="Zhao G."/>
            <person name="Zou C."/>
            <person name="Li K."/>
            <person name="Wang K."/>
            <person name="Li T."/>
            <person name="Gao L."/>
            <person name="Zhang X."/>
            <person name="Wang H."/>
            <person name="Yang Z."/>
            <person name="Liu X."/>
            <person name="Jiang W."/>
            <person name="Mao L."/>
            <person name="Kong X."/>
            <person name="Jiao Y."/>
            <person name="Jia J."/>
        </authorList>
    </citation>
    <scope>NUCLEOTIDE SEQUENCE [LARGE SCALE GENOMIC DNA]</scope>
    <source>
        <strain evidence="3">cv. AL8/78</strain>
    </source>
</reference>
<reference evidence="2" key="3">
    <citation type="journal article" date="2017" name="Nature">
        <title>Genome sequence of the progenitor of the wheat D genome Aegilops tauschii.</title>
        <authorList>
            <person name="Luo M.C."/>
            <person name="Gu Y.Q."/>
            <person name="Puiu D."/>
            <person name="Wang H."/>
            <person name="Twardziok S.O."/>
            <person name="Deal K.R."/>
            <person name="Huo N."/>
            <person name="Zhu T."/>
            <person name="Wang L."/>
            <person name="Wang Y."/>
            <person name="McGuire P.E."/>
            <person name="Liu S."/>
            <person name="Long H."/>
            <person name="Ramasamy R.K."/>
            <person name="Rodriguez J.C."/>
            <person name="Van S.L."/>
            <person name="Yuan L."/>
            <person name="Wang Z."/>
            <person name="Xia Z."/>
            <person name="Xiao L."/>
            <person name="Anderson O.D."/>
            <person name="Ouyang S."/>
            <person name="Liang Y."/>
            <person name="Zimin A.V."/>
            <person name="Pertea G."/>
            <person name="Qi P."/>
            <person name="Bennetzen J.L."/>
            <person name="Dai X."/>
            <person name="Dawson M.W."/>
            <person name="Muller H.G."/>
            <person name="Kugler K."/>
            <person name="Rivarola-Duarte L."/>
            <person name="Spannagl M."/>
            <person name="Mayer K.F.X."/>
            <person name="Lu F.H."/>
            <person name="Bevan M.W."/>
            <person name="Leroy P."/>
            <person name="Li P."/>
            <person name="You F.M."/>
            <person name="Sun Q."/>
            <person name="Liu Z."/>
            <person name="Lyons E."/>
            <person name="Wicker T."/>
            <person name="Salzberg S.L."/>
            <person name="Devos K.M."/>
            <person name="Dvorak J."/>
        </authorList>
    </citation>
    <scope>NUCLEOTIDE SEQUENCE [LARGE SCALE GENOMIC DNA]</scope>
    <source>
        <strain evidence="2">cv. AL8/78</strain>
    </source>
</reference>
<dbReference type="AlphaFoldDB" id="A0A453CNH2"/>
<evidence type="ECO:0000256" key="1">
    <source>
        <dbReference type="SAM" id="MobiDB-lite"/>
    </source>
</evidence>
<evidence type="ECO:0000313" key="3">
    <source>
        <dbReference type="Proteomes" id="UP000015105"/>
    </source>
</evidence>
<proteinExistence type="predicted"/>
<organism evidence="2 3">
    <name type="scientific">Aegilops tauschii subsp. strangulata</name>
    <name type="common">Goatgrass</name>
    <dbReference type="NCBI Taxonomy" id="200361"/>
    <lineage>
        <taxon>Eukaryota</taxon>
        <taxon>Viridiplantae</taxon>
        <taxon>Streptophyta</taxon>
        <taxon>Embryophyta</taxon>
        <taxon>Tracheophyta</taxon>
        <taxon>Spermatophyta</taxon>
        <taxon>Magnoliopsida</taxon>
        <taxon>Liliopsida</taxon>
        <taxon>Poales</taxon>
        <taxon>Poaceae</taxon>
        <taxon>BOP clade</taxon>
        <taxon>Pooideae</taxon>
        <taxon>Triticodae</taxon>
        <taxon>Triticeae</taxon>
        <taxon>Triticinae</taxon>
        <taxon>Aegilops</taxon>
    </lineage>
</organism>
<reference evidence="3" key="1">
    <citation type="journal article" date="2014" name="Science">
        <title>Ancient hybridizations among the ancestral genomes of bread wheat.</title>
        <authorList>
            <consortium name="International Wheat Genome Sequencing Consortium,"/>
            <person name="Marcussen T."/>
            <person name="Sandve S.R."/>
            <person name="Heier L."/>
            <person name="Spannagl M."/>
            <person name="Pfeifer M."/>
            <person name="Jakobsen K.S."/>
            <person name="Wulff B.B."/>
            <person name="Steuernagel B."/>
            <person name="Mayer K.F."/>
            <person name="Olsen O.A."/>
        </authorList>
    </citation>
    <scope>NUCLEOTIDE SEQUENCE [LARGE SCALE GENOMIC DNA]</scope>
    <source>
        <strain evidence="3">cv. AL8/78</strain>
    </source>
</reference>
<evidence type="ECO:0000313" key="2">
    <source>
        <dbReference type="EnsemblPlants" id="AET2Gv20903100.1"/>
    </source>
</evidence>
<protein>
    <submittedName>
        <fullName evidence="2">Uncharacterized protein</fullName>
    </submittedName>
</protein>
<dbReference type="Proteomes" id="UP000015105">
    <property type="component" value="Chromosome 2D"/>
</dbReference>
<feature type="region of interest" description="Disordered" evidence="1">
    <location>
        <begin position="1"/>
        <end position="93"/>
    </location>
</feature>
<reference evidence="2" key="4">
    <citation type="submission" date="2019-03" db="UniProtKB">
        <authorList>
            <consortium name="EnsemblPlants"/>
        </authorList>
    </citation>
    <scope>IDENTIFICATION</scope>
</reference>
<reference evidence="2" key="5">
    <citation type="journal article" date="2021" name="G3 (Bethesda)">
        <title>Aegilops tauschii genome assembly Aet v5.0 features greater sequence contiguity and improved annotation.</title>
        <authorList>
            <person name="Wang L."/>
            <person name="Zhu T."/>
            <person name="Rodriguez J.C."/>
            <person name="Deal K.R."/>
            <person name="Dubcovsky J."/>
            <person name="McGuire P.E."/>
            <person name="Lux T."/>
            <person name="Spannagl M."/>
            <person name="Mayer K.F.X."/>
            <person name="Baldrich P."/>
            <person name="Meyers B.C."/>
            <person name="Huo N."/>
            <person name="Gu Y.Q."/>
            <person name="Zhou H."/>
            <person name="Devos K.M."/>
            <person name="Bennetzen J.L."/>
            <person name="Unver T."/>
            <person name="Budak H."/>
            <person name="Gulick P.J."/>
            <person name="Galiba G."/>
            <person name="Kalapos B."/>
            <person name="Nelson D.R."/>
            <person name="Li P."/>
            <person name="You F.M."/>
            <person name="Luo M.C."/>
            <person name="Dvorak J."/>
        </authorList>
    </citation>
    <scope>NUCLEOTIDE SEQUENCE [LARGE SCALE GENOMIC DNA]</scope>
    <source>
        <strain evidence="2">cv. AL8/78</strain>
    </source>
</reference>
<dbReference type="EnsemblPlants" id="AET2Gv20903100.1">
    <property type="protein sequence ID" value="AET2Gv20903100.1"/>
    <property type="gene ID" value="AET2Gv20903100"/>
</dbReference>
<accession>A0A453CNH2</accession>
<feature type="compositionally biased region" description="Polar residues" evidence="1">
    <location>
        <begin position="1"/>
        <end position="17"/>
    </location>
</feature>
<dbReference type="Gramene" id="AET2Gv20903100.1">
    <property type="protein sequence ID" value="AET2Gv20903100.1"/>
    <property type="gene ID" value="AET2Gv20903100"/>
</dbReference>
<sequence>LFFPSRENQTAHKAQTPEQKRTRERDRHHRRHPPTPSTAPARRLADNPRFKTPIPFALGSSKNGRPRQRGGSCSHGQLLHQDVRDTHLVGVVR</sequence>
<keyword evidence="3" id="KW-1185">Reference proteome</keyword>
<name>A0A453CNH2_AEGTS</name>